<evidence type="ECO:0000256" key="2">
    <source>
        <dbReference type="ARBA" id="ARBA00022448"/>
    </source>
</evidence>
<evidence type="ECO:0000256" key="7">
    <source>
        <dbReference type="ARBA" id="ARBA00023237"/>
    </source>
</evidence>
<dbReference type="Proteomes" id="UP001261624">
    <property type="component" value="Unassembled WGS sequence"/>
</dbReference>
<feature type="signal peptide" evidence="9">
    <location>
        <begin position="1"/>
        <end position="18"/>
    </location>
</feature>
<keyword evidence="5 9" id="KW-0732">Signal</keyword>
<evidence type="ECO:0000313" key="12">
    <source>
        <dbReference type="Proteomes" id="UP001261624"/>
    </source>
</evidence>
<evidence type="ECO:0000256" key="4">
    <source>
        <dbReference type="ARBA" id="ARBA00022692"/>
    </source>
</evidence>
<feature type="chain" id="PRO_5045450564" evidence="9">
    <location>
        <begin position="19"/>
        <end position="1017"/>
    </location>
</feature>
<dbReference type="SUPFAM" id="SSF49464">
    <property type="entry name" value="Carboxypeptidase regulatory domain-like"/>
    <property type="match status" value="1"/>
</dbReference>
<evidence type="ECO:0000256" key="1">
    <source>
        <dbReference type="ARBA" id="ARBA00004571"/>
    </source>
</evidence>
<dbReference type="EMBL" id="JAVRHM010000016">
    <property type="protein sequence ID" value="MDT0690827.1"/>
    <property type="molecule type" value="Genomic_DNA"/>
</dbReference>
<gene>
    <name evidence="11" type="ORF">RM549_13600</name>
</gene>
<comment type="caution">
    <text evidence="11">The sequence shown here is derived from an EMBL/GenBank/DDBJ whole genome shotgun (WGS) entry which is preliminary data.</text>
</comment>
<dbReference type="Gene3D" id="2.170.130.10">
    <property type="entry name" value="TonB-dependent receptor, plug domain"/>
    <property type="match status" value="1"/>
</dbReference>
<dbReference type="Pfam" id="PF07715">
    <property type="entry name" value="Plug"/>
    <property type="match status" value="1"/>
</dbReference>
<dbReference type="Gene3D" id="2.60.40.1120">
    <property type="entry name" value="Carboxypeptidase-like, regulatory domain"/>
    <property type="match status" value="1"/>
</dbReference>
<keyword evidence="7 8" id="KW-0998">Cell outer membrane</keyword>
<keyword evidence="6 8" id="KW-0472">Membrane</keyword>
<dbReference type="NCBIfam" id="TIGR04057">
    <property type="entry name" value="SusC_RagA_signa"/>
    <property type="match status" value="1"/>
</dbReference>
<dbReference type="SUPFAM" id="SSF56935">
    <property type="entry name" value="Porins"/>
    <property type="match status" value="1"/>
</dbReference>
<keyword evidence="12" id="KW-1185">Reference proteome</keyword>
<evidence type="ECO:0000256" key="6">
    <source>
        <dbReference type="ARBA" id="ARBA00023136"/>
    </source>
</evidence>
<dbReference type="InterPro" id="IPR023996">
    <property type="entry name" value="TonB-dep_OMP_SusC/RagA"/>
</dbReference>
<keyword evidence="3 8" id="KW-1134">Transmembrane beta strand</keyword>
<evidence type="ECO:0000256" key="9">
    <source>
        <dbReference type="SAM" id="SignalP"/>
    </source>
</evidence>
<comment type="subcellular location">
    <subcellularLocation>
        <location evidence="1 8">Cell outer membrane</location>
        <topology evidence="1 8">Multi-pass membrane protein</topology>
    </subcellularLocation>
</comment>
<evidence type="ECO:0000313" key="11">
    <source>
        <dbReference type="EMBL" id="MDT0690827.1"/>
    </source>
</evidence>
<dbReference type="RefSeq" id="WP_311685738.1">
    <property type="nucleotide sequence ID" value="NZ_JAVRHM010000016.1"/>
</dbReference>
<accession>A0ABU3E4H0</accession>
<dbReference type="PANTHER" id="PTHR30069:SF29">
    <property type="entry name" value="HEMOGLOBIN AND HEMOGLOBIN-HAPTOGLOBIN-BINDING PROTEIN 1-RELATED"/>
    <property type="match status" value="1"/>
</dbReference>
<dbReference type="Gene3D" id="2.40.170.20">
    <property type="entry name" value="TonB-dependent receptor, beta-barrel domain"/>
    <property type="match status" value="1"/>
</dbReference>
<dbReference type="InterPro" id="IPR012910">
    <property type="entry name" value="Plug_dom"/>
</dbReference>
<dbReference type="PANTHER" id="PTHR30069">
    <property type="entry name" value="TONB-DEPENDENT OUTER MEMBRANE RECEPTOR"/>
    <property type="match status" value="1"/>
</dbReference>
<dbReference type="InterPro" id="IPR036942">
    <property type="entry name" value="Beta-barrel_TonB_sf"/>
</dbReference>
<dbReference type="InterPro" id="IPR008969">
    <property type="entry name" value="CarboxyPept-like_regulatory"/>
</dbReference>
<dbReference type="InterPro" id="IPR039426">
    <property type="entry name" value="TonB-dep_rcpt-like"/>
</dbReference>
<dbReference type="InterPro" id="IPR037066">
    <property type="entry name" value="Plug_dom_sf"/>
</dbReference>
<evidence type="ECO:0000259" key="10">
    <source>
        <dbReference type="Pfam" id="PF07715"/>
    </source>
</evidence>
<keyword evidence="11" id="KW-0675">Receptor</keyword>
<feature type="domain" description="TonB-dependent receptor plug" evidence="10">
    <location>
        <begin position="114"/>
        <end position="217"/>
    </location>
</feature>
<name>A0ABU3E4H0_9FLAO</name>
<evidence type="ECO:0000256" key="5">
    <source>
        <dbReference type="ARBA" id="ARBA00022729"/>
    </source>
</evidence>
<sequence length="1017" mass="110294">MKKFACYLIVFLSGTLSAFSQSFPVQGIVTDEDNMPLLGVNVIVKNESRGTTTDFDGNFTIDNLSAGDVLQFSYIGFVPREVTINNQEDLDIVLQEDNEALEEVVVIGYGTQQRKDVTGAVSTVSNSTIEEMKPIKLEQALQGTAAGVNVTPSSGAPGAGININIRGVASNTVNGPLVLIDGYQGDLSTLNPNDVESISILKDAQAAIYGIAGANGVVLVTTKSGKKNTAPSVRYDTYYGIQETSRKIPLLNATEYALLLNESYANNGQNLPYTDVSGLGEGTDFQDEVLETAPIISHDLSLSGGSEKVTYAAGASHLYQKGIIGGDKSDFTRSTARISLGVDISEMFDFNLNTIYTNIERHSINENGLGSVLFNALNIAPTFAVDQEDLEGRLGNEIINPLAQIENTFNDYNLNKFNGSGSLIFTPIPQLEFTSRIGYSLSLSKGKDFAPIINYGPGKVFNNVRSQVNQNRINDNSYTYDLFGTYEDRFAEDHHITATGGMTVIKNWGDGLYATGFDVPNNSWEFADISLTTGTNDGINNDSYKYDVRKLSFFGRVQYDFQGKYLISGMLRRDSSTRFGPDNRVGYFPSVTGGWILSEEGFMEDSEVISFLKIRGSYGILGNDEAGGQESGGNVTGANQFYRSLLDGEATYVLDGSLVNGTALGVLANPAAGWEEAQKTNIGVDLRLFNNKFDITADVFREDRKDLLIAGIPVSGIFGGGAPGAGAPTINAGTTRNEGVEFAIKYSEYFSEDFSFNINYNATLLRNEVTEVNGTEFLPGGQFGVGQPQPSRFQAGFPVGYFYGYKTDGIFQTQAEVDAAPSQTSLGATPAPGDLRYVDTNGDGVITTDDRTNIGDPIPTATMGFNINVNYKNWDFTAYTYASLGNDMVRNYERSQPNVNRHAYYLDRWTGPGTSTEVPRVTTGATTNLAFSDFYVEDASYARIQNVQLGYSLPEDAFSDVGITGLRIYASVNNLYTFTDYKGYDPSASTGEAIGGGIDYGFYPLPRIFMAGLNLNF</sequence>
<dbReference type="InterPro" id="IPR023997">
    <property type="entry name" value="TonB-dep_OMP_SusC/RagA_CS"/>
</dbReference>
<evidence type="ECO:0000256" key="3">
    <source>
        <dbReference type="ARBA" id="ARBA00022452"/>
    </source>
</evidence>
<dbReference type="PROSITE" id="PS52016">
    <property type="entry name" value="TONB_DEPENDENT_REC_3"/>
    <property type="match status" value="1"/>
</dbReference>
<protein>
    <submittedName>
        <fullName evidence="11">TonB-dependent receptor</fullName>
    </submittedName>
</protein>
<keyword evidence="2 8" id="KW-0813">Transport</keyword>
<reference evidence="11 12" key="1">
    <citation type="submission" date="2023-09" db="EMBL/GenBank/DDBJ databases">
        <authorList>
            <person name="Rey-Velasco X."/>
        </authorList>
    </citation>
    <scope>NUCLEOTIDE SEQUENCE [LARGE SCALE GENOMIC DNA]</scope>
    <source>
        <strain evidence="11 12">F188</strain>
    </source>
</reference>
<evidence type="ECO:0000256" key="8">
    <source>
        <dbReference type="PROSITE-ProRule" id="PRU01360"/>
    </source>
</evidence>
<organism evidence="11 12">
    <name type="scientific">Autumnicola patrickiae</name>
    <dbReference type="NCBI Taxonomy" id="3075591"/>
    <lineage>
        <taxon>Bacteria</taxon>
        <taxon>Pseudomonadati</taxon>
        <taxon>Bacteroidota</taxon>
        <taxon>Flavobacteriia</taxon>
        <taxon>Flavobacteriales</taxon>
        <taxon>Flavobacteriaceae</taxon>
        <taxon>Autumnicola</taxon>
    </lineage>
</organism>
<dbReference type="Pfam" id="PF13715">
    <property type="entry name" value="CarbopepD_reg_2"/>
    <property type="match status" value="1"/>
</dbReference>
<dbReference type="NCBIfam" id="TIGR04056">
    <property type="entry name" value="OMP_RagA_SusC"/>
    <property type="match status" value="1"/>
</dbReference>
<keyword evidence="4 8" id="KW-0812">Transmembrane</keyword>
<comment type="similarity">
    <text evidence="8">Belongs to the TonB-dependent receptor family.</text>
</comment>
<proteinExistence type="inferred from homology"/>